<feature type="transmembrane region" description="Helical" evidence="6">
    <location>
        <begin position="399"/>
        <end position="421"/>
    </location>
</feature>
<keyword evidence="5 6" id="KW-0472">Membrane</keyword>
<dbReference type="PROSITE" id="PS50850">
    <property type="entry name" value="MFS"/>
    <property type="match status" value="1"/>
</dbReference>
<sequence length="491" mass="53707">MSKSDSSVDEKSIRSVGGAEAAVPGYTIDPEAEKRLLRKLDWRLLPLATAIICLNFIDRAAIGNAKIAGLERDLGMAGYDFNIALTVFYVFFVVSEVPSNLLLKRFGTVILAITVIGFGLCTLGSAFVTSYDGLIVTRVFLGISEGGTLPGLTYVLARYYRKKEFVLRLSVFFGVAPSLAGAFGGLLASGLLKVGDFGTIKSWRKIFFIEGLLTIVVGIACLYLLPADPRNTRMFNEEERALALARIDADSVVKNQGKKEKATWKLVWRAFNFNTILCSLVYLLLNISFQGLLLFMPTVIAGLGKFTVVMSQLRTVPPFLTAAVWGLIFCYLGLRLRKHAVVMLATMPLVVIGYAISIGTTNADARYAACFLVIAGAIPTGPIVYAWGVGNSAPDTVRAVTTGIIPGIGAIGSIIAVWTYLPFDAPNYRTGNTLNLVTSSTIIVVITIGMVYIIWENAKRERGERNYRLENKSEEEIEQLGYLHPQFRYTL</sequence>
<dbReference type="VEuPathDB" id="FungiDB:PC9H_006688"/>
<organism evidence="8 9">
    <name type="scientific">Pleurotus ostreatus</name>
    <name type="common">Oyster mushroom</name>
    <name type="synonym">White-rot fungus</name>
    <dbReference type="NCBI Taxonomy" id="5322"/>
    <lineage>
        <taxon>Eukaryota</taxon>
        <taxon>Fungi</taxon>
        <taxon>Dikarya</taxon>
        <taxon>Basidiomycota</taxon>
        <taxon>Agaricomycotina</taxon>
        <taxon>Agaricomycetes</taxon>
        <taxon>Agaricomycetidae</taxon>
        <taxon>Agaricales</taxon>
        <taxon>Pleurotineae</taxon>
        <taxon>Pleurotaceae</taxon>
        <taxon>Pleurotus</taxon>
    </lineage>
</organism>
<feature type="domain" description="Major facilitator superfamily (MFS) profile" evidence="7">
    <location>
        <begin position="44"/>
        <end position="459"/>
    </location>
</feature>
<feature type="transmembrane region" description="Helical" evidence="6">
    <location>
        <begin position="169"/>
        <end position="194"/>
    </location>
</feature>
<dbReference type="AlphaFoldDB" id="A0A8H6ZWN9"/>
<dbReference type="GeneID" id="59376506"/>
<feature type="transmembrane region" description="Helical" evidence="6">
    <location>
        <begin position="74"/>
        <end position="94"/>
    </location>
</feature>
<dbReference type="Gene3D" id="1.20.1250.20">
    <property type="entry name" value="MFS general substrate transporter like domains"/>
    <property type="match status" value="1"/>
</dbReference>
<reference evidence="8" key="1">
    <citation type="submission" date="2019-07" db="EMBL/GenBank/DDBJ databases">
        <authorList>
            <person name="Palmer J.M."/>
        </authorList>
    </citation>
    <scope>NUCLEOTIDE SEQUENCE</scope>
    <source>
        <strain evidence="8">PC9</strain>
    </source>
</reference>
<feature type="transmembrane region" description="Helical" evidence="6">
    <location>
        <begin position="433"/>
        <end position="455"/>
    </location>
</feature>
<proteinExistence type="predicted"/>
<dbReference type="InterPro" id="IPR020846">
    <property type="entry name" value="MFS_dom"/>
</dbReference>
<keyword evidence="4 6" id="KW-1133">Transmembrane helix</keyword>
<gene>
    <name evidence="8" type="ORF">PC9H_006688</name>
</gene>
<comment type="caution">
    <text evidence="8">The sequence shown here is derived from an EMBL/GenBank/DDBJ whole genome shotgun (WGS) entry which is preliminary data.</text>
</comment>
<dbReference type="GO" id="GO:0016020">
    <property type="term" value="C:membrane"/>
    <property type="evidence" value="ECO:0007669"/>
    <property type="project" value="UniProtKB-SubCell"/>
</dbReference>
<evidence type="ECO:0000259" key="7">
    <source>
        <dbReference type="PROSITE" id="PS50850"/>
    </source>
</evidence>
<keyword evidence="9" id="KW-1185">Reference proteome</keyword>
<feature type="transmembrane region" description="Helical" evidence="6">
    <location>
        <begin position="44"/>
        <end position="62"/>
    </location>
</feature>
<evidence type="ECO:0000256" key="4">
    <source>
        <dbReference type="ARBA" id="ARBA00022989"/>
    </source>
</evidence>
<dbReference type="RefSeq" id="XP_036632251.1">
    <property type="nucleotide sequence ID" value="XM_036776232.1"/>
</dbReference>
<name>A0A8H6ZWN9_PLEOS</name>
<feature type="transmembrane region" description="Helical" evidence="6">
    <location>
        <begin position="341"/>
        <end position="359"/>
    </location>
</feature>
<evidence type="ECO:0000313" key="8">
    <source>
        <dbReference type="EMBL" id="KAF7430973.1"/>
    </source>
</evidence>
<dbReference type="InterPro" id="IPR011701">
    <property type="entry name" value="MFS"/>
</dbReference>
<feature type="transmembrane region" description="Helical" evidence="6">
    <location>
        <begin position="206"/>
        <end position="225"/>
    </location>
</feature>
<evidence type="ECO:0000256" key="3">
    <source>
        <dbReference type="ARBA" id="ARBA00022692"/>
    </source>
</evidence>
<dbReference type="FunFam" id="1.20.1250.20:FF:000018">
    <property type="entry name" value="MFS transporter permease"/>
    <property type="match status" value="1"/>
</dbReference>
<feature type="transmembrane region" description="Helical" evidence="6">
    <location>
        <begin position="271"/>
        <end position="296"/>
    </location>
</feature>
<dbReference type="GO" id="GO:0022857">
    <property type="term" value="F:transmembrane transporter activity"/>
    <property type="evidence" value="ECO:0007669"/>
    <property type="project" value="InterPro"/>
</dbReference>
<dbReference type="OrthoDB" id="2962993at2759"/>
<dbReference type="SUPFAM" id="SSF103473">
    <property type="entry name" value="MFS general substrate transporter"/>
    <property type="match status" value="1"/>
</dbReference>
<protein>
    <recommendedName>
        <fullName evidence="7">Major facilitator superfamily (MFS) profile domain-containing protein</fullName>
    </recommendedName>
</protein>
<dbReference type="EMBL" id="JACETU010000004">
    <property type="protein sequence ID" value="KAF7430973.1"/>
    <property type="molecule type" value="Genomic_DNA"/>
</dbReference>
<feature type="transmembrane region" description="Helical" evidence="6">
    <location>
        <begin position="106"/>
        <end position="129"/>
    </location>
</feature>
<evidence type="ECO:0000313" key="9">
    <source>
        <dbReference type="Proteomes" id="UP000623687"/>
    </source>
</evidence>
<keyword evidence="2" id="KW-0813">Transport</keyword>
<dbReference type="Proteomes" id="UP000623687">
    <property type="component" value="Unassembled WGS sequence"/>
</dbReference>
<feature type="transmembrane region" description="Helical" evidence="6">
    <location>
        <begin position="316"/>
        <end position="334"/>
    </location>
</feature>
<dbReference type="Pfam" id="PF07690">
    <property type="entry name" value="MFS_1"/>
    <property type="match status" value="1"/>
</dbReference>
<feature type="transmembrane region" description="Helical" evidence="6">
    <location>
        <begin position="135"/>
        <end position="157"/>
    </location>
</feature>
<evidence type="ECO:0000256" key="1">
    <source>
        <dbReference type="ARBA" id="ARBA00004141"/>
    </source>
</evidence>
<keyword evidence="3 6" id="KW-0812">Transmembrane</keyword>
<accession>A0A8H6ZWN9</accession>
<dbReference type="PANTHER" id="PTHR43791">
    <property type="entry name" value="PERMEASE-RELATED"/>
    <property type="match status" value="1"/>
</dbReference>
<dbReference type="InterPro" id="IPR036259">
    <property type="entry name" value="MFS_trans_sf"/>
</dbReference>
<feature type="transmembrane region" description="Helical" evidence="6">
    <location>
        <begin position="365"/>
        <end position="387"/>
    </location>
</feature>
<evidence type="ECO:0000256" key="5">
    <source>
        <dbReference type="ARBA" id="ARBA00023136"/>
    </source>
</evidence>
<dbReference type="PANTHER" id="PTHR43791:SF48">
    <property type="entry name" value="TRANSPORTER, PUTATIVE (AFU_ORTHOLOGUE AFUA_4G01000)-RELATED"/>
    <property type="match status" value="1"/>
</dbReference>
<evidence type="ECO:0000256" key="6">
    <source>
        <dbReference type="SAM" id="Phobius"/>
    </source>
</evidence>
<evidence type="ECO:0000256" key="2">
    <source>
        <dbReference type="ARBA" id="ARBA00022448"/>
    </source>
</evidence>
<comment type="subcellular location">
    <subcellularLocation>
        <location evidence="1">Membrane</location>
        <topology evidence="1">Multi-pass membrane protein</topology>
    </subcellularLocation>
</comment>